<comment type="caution">
    <text evidence="2">The sequence shown here is derived from an EMBL/GenBank/DDBJ whole genome shotgun (WGS) entry which is preliminary data.</text>
</comment>
<evidence type="ECO:0000313" key="2">
    <source>
        <dbReference type="EMBL" id="MED6134582.1"/>
    </source>
</evidence>
<sequence length="171" mass="18141">MGEDAPAVQPTQKIRRIPKGYGRWRWRRRGDRGRGQGVTRRLHSRLKVVPAPVMHLTPGQAHMLTPLHPLDAGDQDPIDSSLLVAGVAGRVHLDLNEPVSGPSQAFMALGGTPPSATHGPGGSWEIPFMAPATVSTPLASPAPAEQPDEPAARGRVRRVPHCQGCGTGGNM</sequence>
<name>A0ABU6SDW4_9FABA</name>
<dbReference type="Proteomes" id="UP001341840">
    <property type="component" value="Unassembled WGS sequence"/>
</dbReference>
<dbReference type="EMBL" id="JASCZI010060612">
    <property type="protein sequence ID" value="MED6134582.1"/>
    <property type="molecule type" value="Genomic_DNA"/>
</dbReference>
<protein>
    <submittedName>
        <fullName evidence="2">Uncharacterized protein</fullName>
    </submittedName>
</protein>
<organism evidence="2 3">
    <name type="scientific">Stylosanthes scabra</name>
    <dbReference type="NCBI Taxonomy" id="79078"/>
    <lineage>
        <taxon>Eukaryota</taxon>
        <taxon>Viridiplantae</taxon>
        <taxon>Streptophyta</taxon>
        <taxon>Embryophyta</taxon>
        <taxon>Tracheophyta</taxon>
        <taxon>Spermatophyta</taxon>
        <taxon>Magnoliopsida</taxon>
        <taxon>eudicotyledons</taxon>
        <taxon>Gunneridae</taxon>
        <taxon>Pentapetalae</taxon>
        <taxon>rosids</taxon>
        <taxon>fabids</taxon>
        <taxon>Fabales</taxon>
        <taxon>Fabaceae</taxon>
        <taxon>Papilionoideae</taxon>
        <taxon>50 kb inversion clade</taxon>
        <taxon>dalbergioids sensu lato</taxon>
        <taxon>Dalbergieae</taxon>
        <taxon>Pterocarpus clade</taxon>
        <taxon>Stylosanthes</taxon>
    </lineage>
</organism>
<evidence type="ECO:0000256" key="1">
    <source>
        <dbReference type="SAM" id="MobiDB-lite"/>
    </source>
</evidence>
<proteinExistence type="predicted"/>
<feature type="region of interest" description="Disordered" evidence="1">
    <location>
        <begin position="134"/>
        <end position="156"/>
    </location>
</feature>
<gene>
    <name evidence="2" type="ORF">PIB30_038297</name>
</gene>
<keyword evidence="3" id="KW-1185">Reference proteome</keyword>
<evidence type="ECO:0000313" key="3">
    <source>
        <dbReference type="Proteomes" id="UP001341840"/>
    </source>
</evidence>
<reference evidence="2 3" key="1">
    <citation type="journal article" date="2023" name="Plants (Basel)">
        <title>Bridging the Gap: Combining Genomics and Transcriptomics Approaches to Understand Stylosanthes scabra, an Orphan Legume from the Brazilian Caatinga.</title>
        <authorList>
            <person name="Ferreira-Neto J.R.C."/>
            <person name="da Silva M.D."/>
            <person name="Binneck E."/>
            <person name="de Melo N.F."/>
            <person name="da Silva R.H."/>
            <person name="de Melo A.L.T.M."/>
            <person name="Pandolfi V."/>
            <person name="Bustamante F.O."/>
            <person name="Brasileiro-Vidal A.C."/>
            <person name="Benko-Iseppon A.M."/>
        </authorList>
    </citation>
    <scope>NUCLEOTIDE SEQUENCE [LARGE SCALE GENOMIC DNA]</scope>
    <source>
        <tissue evidence="2">Leaves</tissue>
    </source>
</reference>
<accession>A0ABU6SDW4</accession>